<feature type="transmembrane region" description="Helical" evidence="1">
    <location>
        <begin position="292"/>
        <end position="313"/>
    </location>
</feature>
<dbReference type="Proteomes" id="UP000275225">
    <property type="component" value="Unassembled WGS sequence"/>
</dbReference>
<keyword evidence="3" id="KW-1185">Reference proteome</keyword>
<evidence type="ECO:0000313" key="2">
    <source>
        <dbReference type="EMBL" id="RQN02751.1"/>
    </source>
</evidence>
<organism evidence="2 3">
    <name type="scientific">Aeromicrobium camelliae</name>
    <dbReference type="NCBI Taxonomy" id="1538144"/>
    <lineage>
        <taxon>Bacteria</taxon>
        <taxon>Bacillati</taxon>
        <taxon>Actinomycetota</taxon>
        <taxon>Actinomycetes</taxon>
        <taxon>Propionibacteriales</taxon>
        <taxon>Nocardioidaceae</taxon>
        <taxon>Aeromicrobium</taxon>
    </lineage>
</organism>
<evidence type="ECO:0000256" key="1">
    <source>
        <dbReference type="SAM" id="Phobius"/>
    </source>
</evidence>
<dbReference type="OrthoDB" id="4964568at2"/>
<feature type="transmembrane region" description="Helical" evidence="1">
    <location>
        <begin position="110"/>
        <end position="135"/>
    </location>
</feature>
<keyword evidence="1" id="KW-1133">Transmembrane helix</keyword>
<feature type="transmembrane region" description="Helical" evidence="1">
    <location>
        <begin position="196"/>
        <end position="217"/>
    </location>
</feature>
<dbReference type="AlphaFoldDB" id="A0A3N6YY98"/>
<feature type="transmembrane region" description="Helical" evidence="1">
    <location>
        <begin position="37"/>
        <end position="57"/>
    </location>
</feature>
<dbReference type="EMBL" id="RQJX01000017">
    <property type="protein sequence ID" value="RQN02751.1"/>
    <property type="molecule type" value="Genomic_DNA"/>
</dbReference>
<feature type="transmembrane region" description="Helical" evidence="1">
    <location>
        <begin position="155"/>
        <end position="180"/>
    </location>
</feature>
<feature type="transmembrane region" description="Helical" evidence="1">
    <location>
        <begin position="77"/>
        <end position="98"/>
    </location>
</feature>
<reference evidence="2 3" key="1">
    <citation type="submission" date="2018-11" db="EMBL/GenBank/DDBJ databases">
        <authorList>
            <person name="Li F."/>
        </authorList>
    </citation>
    <scope>NUCLEOTIDE SEQUENCE [LARGE SCALE GENOMIC DNA]</scope>
    <source>
        <strain evidence="2 3">YS17T</strain>
    </source>
</reference>
<proteinExistence type="predicted"/>
<feature type="transmembrane region" description="Helical" evidence="1">
    <location>
        <begin position="262"/>
        <end position="280"/>
    </location>
</feature>
<sequence length="329" mass="34058">MTQRVPSTDSGKTVTNFRRGNAMSEVSRPVALLQRGALITACIAAVPYVVLKVLWLSGSTVGITSAAAAFEMSSTRVVAANVTTVLLLLVAIVFVTALTRPWGQRVPGAVVLVLAAGATGLLAPFLLGLPIGMVVQLLSGPGASRPEVQPGLAPWVFSVVYGGFGVFAVALAVLSAVYVVQRWPELTADVPTPSPWTTVVGVIGLVPFSAAMLFWGLSGPGSTGPQGMDSPAQRTVLVVNGALSAAALILQATAAARRHPHIAWLVIWTGTCVAALQGPSHVLLARDGQIEPLVAVIAVLSASGATAYGLGILRHRWKRMASQRALTAR</sequence>
<feature type="transmembrane region" description="Helical" evidence="1">
    <location>
        <begin position="237"/>
        <end position="255"/>
    </location>
</feature>
<accession>A0A3N6YY98</accession>
<name>A0A3N6YY98_9ACTN</name>
<comment type="caution">
    <text evidence="2">The sequence shown here is derived from an EMBL/GenBank/DDBJ whole genome shotgun (WGS) entry which is preliminary data.</text>
</comment>
<keyword evidence="1" id="KW-0812">Transmembrane</keyword>
<protein>
    <submittedName>
        <fullName evidence="2">Uncharacterized protein</fullName>
    </submittedName>
</protein>
<gene>
    <name evidence="2" type="ORF">EHW97_11965</name>
</gene>
<evidence type="ECO:0000313" key="3">
    <source>
        <dbReference type="Proteomes" id="UP000275225"/>
    </source>
</evidence>
<keyword evidence="1" id="KW-0472">Membrane</keyword>
<dbReference type="RefSeq" id="WP_124237410.1">
    <property type="nucleotide sequence ID" value="NZ_JBHUFI010000014.1"/>
</dbReference>